<dbReference type="InterPro" id="IPR043138">
    <property type="entry name" value="GGT_lsub"/>
</dbReference>
<feature type="binding site" evidence="10">
    <location>
        <position position="468"/>
    </location>
    <ligand>
        <name>L-glutamate</name>
        <dbReference type="ChEBI" id="CHEBI:29985"/>
    </ligand>
</feature>
<dbReference type="InterPro" id="IPR000101">
    <property type="entry name" value="GGT_peptidase"/>
</dbReference>
<evidence type="ECO:0000256" key="5">
    <source>
        <dbReference type="ARBA" id="ARBA00022801"/>
    </source>
</evidence>
<proteinExistence type="inferred from homology"/>
<dbReference type="STRING" id="549386.SAMN02927923_02933"/>
<feature type="binding site" evidence="10">
    <location>
        <begin position="492"/>
        <end position="493"/>
    </location>
    <ligand>
        <name>L-glutamate</name>
        <dbReference type="ChEBI" id="CHEBI:29985"/>
    </ligand>
</feature>
<evidence type="ECO:0000256" key="10">
    <source>
        <dbReference type="PIRSR" id="PIRSR600101-2"/>
    </source>
</evidence>
<keyword evidence="11" id="KW-0317">Glutathione biosynthesis</keyword>
<dbReference type="InterPro" id="IPR043137">
    <property type="entry name" value="GGT_ssub_C"/>
</dbReference>
<dbReference type="Proteomes" id="UP000199569">
    <property type="component" value="Unassembled WGS sequence"/>
</dbReference>
<evidence type="ECO:0000256" key="6">
    <source>
        <dbReference type="ARBA" id="ARBA00023145"/>
    </source>
</evidence>
<protein>
    <recommendedName>
        <fullName evidence="11">Glutathione hydrolase proenzyme</fullName>
        <ecNumber evidence="11">2.3.2.2</ecNumber>
        <ecNumber evidence="11">3.4.19.13</ecNumber>
    </recommendedName>
    <component>
        <recommendedName>
            <fullName evidence="11">Glutathione hydrolase large chain</fullName>
        </recommendedName>
    </component>
    <component>
        <recommendedName>
            <fullName evidence="11">Glutathione hydrolase small chain</fullName>
        </recommendedName>
    </component>
</protein>
<dbReference type="PRINTS" id="PR01210">
    <property type="entry name" value="GGTRANSPTASE"/>
</dbReference>
<dbReference type="Gene3D" id="3.60.20.40">
    <property type="match status" value="1"/>
</dbReference>
<evidence type="ECO:0000313" key="12">
    <source>
        <dbReference type="EMBL" id="SCY93623.1"/>
    </source>
</evidence>
<feature type="binding site" evidence="10">
    <location>
        <position position="515"/>
    </location>
    <ligand>
        <name>L-glutamate</name>
        <dbReference type="ChEBI" id="CHEBI:29985"/>
    </ligand>
</feature>
<dbReference type="EC" id="3.4.19.13" evidence="11"/>
<dbReference type="InterPro" id="IPR029055">
    <property type="entry name" value="Ntn_hydrolases_N"/>
</dbReference>
<name>A0A1G5JYZ4_9HYPH</name>
<evidence type="ECO:0000256" key="1">
    <source>
        <dbReference type="ARBA" id="ARBA00001049"/>
    </source>
</evidence>
<organism evidence="12 13">
    <name type="scientific">Microvirga guangxiensis</name>
    <dbReference type="NCBI Taxonomy" id="549386"/>
    <lineage>
        <taxon>Bacteria</taxon>
        <taxon>Pseudomonadati</taxon>
        <taxon>Pseudomonadota</taxon>
        <taxon>Alphaproteobacteria</taxon>
        <taxon>Hyphomicrobiales</taxon>
        <taxon>Methylobacteriaceae</taxon>
        <taxon>Microvirga</taxon>
    </lineage>
</organism>
<dbReference type="Pfam" id="PF01019">
    <property type="entry name" value="G_glu_transpept"/>
    <property type="match status" value="1"/>
</dbReference>
<keyword evidence="5 11" id="KW-0378">Hydrolase</keyword>
<feature type="active site" description="Nucleophile" evidence="9">
    <location>
        <position position="427"/>
    </location>
</feature>
<sequence length="608" mass="64594">MTRRALSLRVYSFHEHPNTERLMTTLHHSLWRALGLSLLALTPFVMPGAQAQPAAPALEAPAGRAAKQAGTAARDMVAAANPLAAQAGREILAAGGSAIDAAVAVQLVLNLVEPQNSGIGGGAFIVHWDGSDVVTLDGREVAPAAAKPERFLGRDGKPMPFYDAVVGGRSVGVPGTLRLLEVAHRRWGKLSWPQVIAPAMRLAEEGFAISPYLNGIVTQDKYLQNDPIARTYFYGEDGKPKPVGTILKNPAFARTLREIADKGADAFYTGEIAADIVATVTRHTTNPGDMTLRDLEGYKVEERAPVCGSYRTYRVCGMGPPSSGGVAVLQMLSTLEPQDMASIRPGPDAAHWISEAGRLAFADRALYLADPGFVSVPVRGLIDPGYLKTRAGLVSPDKSMGRAKAGDPPFQKTEFRFAPSDGVEFGTSHISVVDRDGKAVAMTTTIEDGLGARIMTRSGFLLNNELTDFNFAPEEEGKPVANRVDTNKRPRSSMAPTLVFDADNKLYAVVGSPGGSQIITYVTKTLVGILDWKLDPQVAVDLPNFGSRNGPTEIEAGTEAEAWKSALEAKGHQVRAISMNSGIQAIVIGPNGLTGGADSRREGVAIGN</sequence>
<dbReference type="EC" id="2.3.2.2" evidence="11"/>
<dbReference type="GO" id="GO:0006750">
    <property type="term" value="P:glutathione biosynthetic process"/>
    <property type="evidence" value="ECO:0007669"/>
    <property type="project" value="UniProtKB-KW"/>
</dbReference>
<comment type="catalytic activity">
    <reaction evidence="8 11">
        <text>an N-terminal (5-L-glutamyl)-[peptide] + an alpha-amino acid = 5-L-glutamyl amino acid + an N-terminal L-alpha-aminoacyl-[peptide]</text>
        <dbReference type="Rhea" id="RHEA:23904"/>
        <dbReference type="Rhea" id="RHEA-COMP:9780"/>
        <dbReference type="Rhea" id="RHEA-COMP:9795"/>
        <dbReference type="ChEBI" id="CHEBI:77644"/>
        <dbReference type="ChEBI" id="CHEBI:78597"/>
        <dbReference type="ChEBI" id="CHEBI:78599"/>
        <dbReference type="ChEBI" id="CHEBI:78608"/>
        <dbReference type="EC" id="2.3.2.2"/>
    </reaction>
</comment>
<keyword evidence="7 11" id="KW-0012">Acyltransferase</keyword>
<feature type="binding site" evidence="10">
    <location>
        <position position="139"/>
    </location>
    <ligand>
        <name>L-glutamate</name>
        <dbReference type="ChEBI" id="CHEBI:29985"/>
    </ligand>
</feature>
<evidence type="ECO:0000313" key="13">
    <source>
        <dbReference type="Proteomes" id="UP000199569"/>
    </source>
</evidence>
<dbReference type="AlphaFoldDB" id="A0A1G5JYZ4"/>
<dbReference type="GO" id="GO:0006751">
    <property type="term" value="P:glutathione catabolic process"/>
    <property type="evidence" value="ECO:0007669"/>
    <property type="project" value="UniProtKB-UniRule"/>
</dbReference>
<accession>A0A1G5JYZ4</accession>
<evidence type="ECO:0000256" key="7">
    <source>
        <dbReference type="ARBA" id="ARBA00023315"/>
    </source>
</evidence>
<comment type="similarity">
    <text evidence="3 11">Belongs to the gamma-glutamyltransferase family.</text>
</comment>
<dbReference type="Gene3D" id="1.10.246.130">
    <property type="match status" value="1"/>
</dbReference>
<dbReference type="GO" id="GO:0103068">
    <property type="term" value="F:leukotriene C4 gamma-glutamyl transferase activity"/>
    <property type="evidence" value="ECO:0007669"/>
    <property type="project" value="UniProtKB-EC"/>
</dbReference>
<comment type="pathway">
    <text evidence="11">Sulfur metabolism; glutathione metabolism.</text>
</comment>
<keyword evidence="13" id="KW-1185">Reference proteome</keyword>
<evidence type="ECO:0000256" key="3">
    <source>
        <dbReference type="ARBA" id="ARBA00009381"/>
    </source>
</evidence>
<evidence type="ECO:0000256" key="9">
    <source>
        <dbReference type="PIRSR" id="PIRSR600101-1"/>
    </source>
</evidence>
<dbReference type="PANTHER" id="PTHR43199:SF1">
    <property type="entry name" value="GLUTATHIONE HYDROLASE PROENZYME"/>
    <property type="match status" value="1"/>
</dbReference>
<keyword evidence="4 11" id="KW-0808">Transferase</keyword>
<dbReference type="NCBIfam" id="TIGR00066">
    <property type="entry name" value="g_glut_trans"/>
    <property type="match status" value="1"/>
</dbReference>
<dbReference type="EMBL" id="FMVJ01000008">
    <property type="protein sequence ID" value="SCY93623.1"/>
    <property type="molecule type" value="Genomic_DNA"/>
</dbReference>
<evidence type="ECO:0000256" key="2">
    <source>
        <dbReference type="ARBA" id="ARBA00001089"/>
    </source>
</evidence>
<comment type="subunit">
    <text evidence="11">This enzyme consists of two polypeptide chains, which are synthesized in precursor form from a single polypeptide.</text>
</comment>
<dbReference type="PANTHER" id="PTHR43199">
    <property type="entry name" value="GLUTATHIONE HYDROLASE"/>
    <property type="match status" value="1"/>
</dbReference>
<comment type="catalytic activity">
    <reaction evidence="1 11">
        <text>an S-substituted glutathione + H2O = an S-substituted L-cysteinylglycine + L-glutamate</text>
        <dbReference type="Rhea" id="RHEA:59468"/>
        <dbReference type="ChEBI" id="CHEBI:15377"/>
        <dbReference type="ChEBI" id="CHEBI:29985"/>
        <dbReference type="ChEBI" id="CHEBI:90779"/>
        <dbReference type="ChEBI" id="CHEBI:143103"/>
        <dbReference type="EC" id="3.4.19.13"/>
    </reaction>
</comment>
<dbReference type="SUPFAM" id="SSF56235">
    <property type="entry name" value="N-terminal nucleophile aminohydrolases (Ntn hydrolases)"/>
    <property type="match status" value="1"/>
</dbReference>
<dbReference type="InterPro" id="IPR051792">
    <property type="entry name" value="GGT_bact"/>
</dbReference>
<evidence type="ECO:0000256" key="8">
    <source>
        <dbReference type="ARBA" id="ARBA00047417"/>
    </source>
</evidence>
<dbReference type="GO" id="GO:0036374">
    <property type="term" value="F:glutathione hydrolase activity"/>
    <property type="evidence" value="ECO:0007669"/>
    <property type="project" value="UniProtKB-UniRule"/>
</dbReference>
<evidence type="ECO:0000256" key="11">
    <source>
        <dbReference type="RuleBase" id="RU368036"/>
    </source>
</evidence>
<keyword evidence="6 11" id="KW-0865">Zymogen</keyword>
<gene>
    <name evidence="12" type="ORF">SAMN02927923_02933</name>
</gene>
<comment type="catalytic activity">
    <reaction evidence="2 11">
        <text>glutathione + H2O = L-cysteinylglycine + L-glutamate</text>
        <dbReference type="Rhea" id="RHEA:28807"/>
        <dbReference type="ChEBI" id="CHEBI:15377"/>
        <dbReference type="ChEBI" id="CHEBI:29985"/>
        <dbReference type="ChEBI" id="CHEBI:57925"/>
        <dbReference type="ChEBI" id="CHEBI:61694"/>
        <dbReference type="EC" id="3.4.19.13"/>
    </reaction>
</comment>
<comment type="PTM">
    <text evidence="11">Cleaved by autocatalysis into a large and a small subunit.</text>
</comment>
<evidence type="ECO:0000256" key="4">
    <source>
        <dbReference type="ARBA" id="ARBA00022679"/>
    </source>
</evidence>
<reference evidence="12 13" key="1">
    <citation type="submission" date="2016-10" db="EMBL/GenBank/DDBJ databases">
        <authorList>
            <person name="de Groot N.N."/>
        </authorList>
    </citation>
    <scope>NUCLEOTIDE SEQUENCE [LARGE SCALE GENOMIC DNA]</scope>
    <source>
        <strain evidence="12 13">CGMCC 1.7666</strain>
    </source>
</reference>
<dbReference type="UniPathway" id="UPA00204"/>